<accession>A0A6V8PSK4</accession>
<organism evidence="1 2">
    <name type="scientific">Candidatus Hakubella thermalkaliphila</name>
    <dbReference type="NCBI Taxonomy" id="2754717"/>
    <lineage>
        <taxon>Bacteria</taxon>
        <taxon>Bacillati</taxon>
        <taxon>Actinomycetota</taxon>
        <taxon>Actinomycetota incertae sedis</taxon>
        <taxon>Candidatus Hakubellales</taxon>
        <taxon>Candidatus Hakubellaceae</taxon>
        <taxon>Candidatus Hakubella</taxon>
    </lineage>
</organism>
<evidence type="ECO:0000313" key="2">
    <source>
        <dbReference type="Proteomes" id="UP000568877"/>
    </source>
</evidence>
<evidence type="ECO:0000313" key="1">
    <source>
        <dbReference type="EMBL" id="GFP33976.1"/>
    </source>
</evidence>
<proteinExistence type="predicted"/>
<dbReference type="AlphaFoldDB" id="A0A6V8PSK4"/>
<dbReference type="Proteomes" id="UP000568877">
    <property type="component" value="Unassembled WGS sequence"/>
</dbReference>
<reference evidence="1 2" key="1">
    <citation type="journal article" date="2020" name="Front. Microbiol.">
        <title>Single-cell genomics of novel Actinobacteria with the Wood-Ljungdahl pathway discovered in a serpentinizing system.</title>
        <authorList>
            <person name="Merino N."/>
            <person name="Kawai M."/>
            <person name="Boyd E.S."/>
            <person name="Colman D.R."/>
            <person name="McGlynn S.E."/>
            <person name="Nealson K.H."/>
            <person name="Kurokawa K."/>
            <person name="Hongoh Y."/>
        </authorList>
    </citation>
    <scope>NUCLEOTIDE SEQUENCE [LARGE SCALE GENOMIC DNA]</scope>
    <source>
        <strain evidence="1 2">S42</strain>
    </source>
</reference>
<protein>
    <submittedName>
        <fullName evidence="1">Uncharacterized protein</fullName>
    </submittedName>
</protein>
<gene>
    <name evidence="1" type="ORF">HKBW3S42_02316</name>
</gene>
<dbReference type="EMBL" id="BLSA01000854">
    <property type="protein sequence ID" value="GFP33976.1"/>
    <property type="molecule type" value="Genomic_DNA"/>
</dbReference>
<comment type="caution">
    <text evidence="1">The sequence shown here is derived from an EMBL/GenBank/DDBJ whole genome shotgun (WGS) entry which is preliminary data.</text>
</comment>
<name>A0A6V8PSK4_9ACTN</name>
<feature type="non-terminal residue" evidence="1">
    <location>
        <position position="39"/>
    </location>
</feature>
<sequence length="39" mass="4425">MEDLLVPIFALFVLLIGLYLCLRLVFGTRVAEDVLAKFL</sequence>